<dbReference type="PANTHER" id="PTHR36840:SF1">
    <property type="entry name" value="BLL5714 PROTEIN"/>
    <property type="match status" value="1"/>
</dbReference>
<feature type="transmembrane region" description="Helical" evidence="2">
    <location>
        <begin position="149"/>
        <end position="167"/>
    </location>
</feature>
<keyword evidence="4" id="KW-1185">Reference proteome</keyword>
<feature type="transmembrane region" description="Helical" evidence="2">
    <location>
        <begin position="115"/>
        <end position="137"/>
    </location>
</feature>
<dbReference type="eggNOG" id="COG4292">
    <property type="taxonomic scope" value="Bacteria"/>
</dbReference>
<reference evidence="4" key="1">
    <citation type="journal article" date="2012" name="J. Bacteriol.">
        <title>Genome Sequence of Micromonospora lupini Lupac 08, Isolated from Root Nodules of Lupinus angustifolius.</title>
        <authorList>
            <person name="Alonso-Vega P."/>
            <person name="Normand P."/>
            <person name="Bacigalupe R."/>
            <person name="Pujic P."/>
            <person name="Lajus A."/>
            <person name="Vallenet D."/>
            <person name="Carro L."/>
            <person name="Coll P."/>
            <person name="Trujillo M.E."/>
        </authorList>
    </citation>
    <scope>NUCLEOTIDE SEQUENCE [LARGE SCALE GENOMIC DNA]</scope>
    <source>
        <strain evidence="4">Lupac 08</strain>
    </source>
</reference>
<dbReference type="RefSeq" id="WP_007461623.1">
    <property type="nucleotide sequence ID" value="NZ_HF570108.1"/>
</dbReference>
<sequence>MSDAWTARLLRDPVASPRAAFLELFFDLAFVFALTRVAQRLISELNAREPDRDVLAGAVEALFFFLLLWLIWMLAAWVTSLYDPALAFVQALVIVVMFGALVLAIAMPHAFGGRAVLFAGTYVTIQLGRPLALTLALRGHPRRLVTTRITIWTAVAAVPWLVGAAVSEHARPAVWAGALTVEYVGFATGWPIPRLGASRVNQWVINGVHLVERYQQVFLIALGEAILVIGLASSAAPMTPAEVAGFVVAFAVTVLFWRIYFHRSGHRLPAAIRESQTPARLGERATYVHLVTVASVLITAVGFELVIAHPTGEGTLPTAVIVLGGPALFLLAQGWAEHEVVGRRPIRRLAGALVLVAAVPVGALLPGLAVLVMATVVLSLVGGADTLASHLRDSPGGGAGPPGGSEGARGTSASPPGAT</sequence>
<feature type="transmembrane region" description="Helical" evidence="2">
    <location>
        <begin position="85"/>
        <end position="109"/>
    </location>
</feature>
<gene>
    <name evidence="3" type="ORF">MILUP08_44381</name>
</gene>
<keyword evidence="2" id="KW-0472">Membrane</keyword>
<accession>I0L6Q9</accession>
<organism evidence="3 4">
    <name type="scientific">Micromonospora lupini str. Lupac 08</name>
    <dbReference type="NCBI Taxonomy" id="1150864"/>
    <lineage>
        <taxon>Bacteria</taxon>
        <taxon>Bacillati</taxon>
        <taxon>Actinomycetota</taxon>
        <taxon>Actinomycetes</taxon>
        <taxon>Micromonosporales</taxon>
        <taxon>Micromonosporaceae</taxon>
        <taxon>Micromonospora</taxon>
    </lineage>
</organism>
<dbReference type="EMBL" id="CAIE01000035">
    <property type="protein sequence ID" value="CCH19506.1"/>
    <property type="molecule type" value="Genomic_DNA"/>
</dbReference>
<dbReference type="AlphaFoldDB" id="I0L6Q9"/>
<dbReference type="PANTHER" id="PTHR36840">
    <property type="entry name" value="BLL5714 PROTEIN"/>
    <property type="match status" value="1"/>
</dbReference>
<dbReference type="Proteomes" id="UP000003448">
    <property type="component" value="Unassembled WGS sequence"/>
</dbReference>
<name>I0L6Q9_9ACTN</name>
<feature type="transmembrane region" description="Helical" evidence="2">
    <location>
        <begin position="243"/>
        <end position="261"/>
    </location>
</feature>
<evidence type="ECO:0000256" key="1">
    <source>
        <dbReference type="SAM" id="MobiDB-lite"/>
    </source>
</evidence>
<feature type="transmembrane region" description="Helical" evidence="2">
    <location>
        <begin position="217"/>
        <end position="237"/>
    </location>
</feature>
<feature type="transmembrane region" description="Helical" evidence="2">
    <location>
        <begin position="314"/>
        <end position="332"/>
    </location>
</feature>
<keyword evidence="2" id="KW-1133">Transmembrane helix</keyword>
<evidence type="ECO:0000313" key="4">
    <source>
        <dbReference type="Proteomes" id="UP000003448"/>
    </source>
</evidence>
<keyword evidence="2" id="KW-0812">Transmembrane</keyword>
<protein>
    <submittedName>
        <fullName evidence="3">Low temperature requirement A</fullName>
    </submittedName>
</protein>
<feature type="region of interest" description="Disordered" evidence="1">
    <location>
        <begin position="391"/>
        <end position="419"/>
    </location>
</feature>
<feature type="transmembrane region" description="Helical" evidence="2">
    <location>
        <begin position="21"/>
        <end position="42"/>
    </location>
</feature>
<comment type="caution">
    <text evidence="3">The sequence shown here is derived from an EMBL/GenBank/DDBJ whole genome shotgun (WGS) entry which is preliminary data.</text>
</comment>
<dbReference type="InterPro" id="IPR010640">
    <property type="entry name" value="Low_temperature_requirement_A"/>
</dbReference>
<proteinExistence type="predicted"/>
<feature type="transmembrane region" description="Helical" evidence="2">
    <location>
        <begin position="287"/>
        <end position="308"/>
    </location>
</feature>
<dbReference type="Pfam" id="PF06772">
    <property type="entry name" value="LtrA"/>
    <property type="match status" value="1"/>
</dbReference>
<feature type="transmembrane region" description="Helical" evidence="2">
    <location>
        <begin position="54"/>
        <end position="78"/>
    </location>
</feature>
<dbReference type="STRING" id="1150864.MILUP08_44381"/>
<dbReference type="OrthoDB" id="3403309at2"/>
<evidence type="ECO:0000313" key="3">
    <source>
        <dbReference type="EMBL" id="CCH19506.1"/>
    </source>
</evidence>
<feature type="transmembrane region" description="Helical" evidence="2">
    <location>
        <begin position="353"/>
        <end position="381"/>
    </location>
</feature>
<evidence type="ECO:0000256" key="2">
    <source>
        <dbReference type="SAM" id="Phobius"/>
    </source>
</evidence>
<feature type="compositionally biased region" description="Gly residues" evidence="1">
    <location>
        <begin position="395"/>
        <end position="407"/>
    </location>
</feature>